<dbReference type="PANTHER" id="PTHR48466:SF2">
    <property type="entry name" value="OS10G0509000 PROTEIN"/>
    <property type="match status" value="1"/>
</dbReference>
<dbReference type="PANTHER" id="PTHR48466">
    <property type="entry name" value="OS10G0509000 PROTEIN-RELATED"/>
    <property type="match status" value="1"/>
</dbReference>
<keyword evidence="8" id="KW-0255">Endonuclease</keyword>
<keyword evidence="7 8" id="KW-0238">DNA-binding</keyword>
<dbReference type="PROSITE" id="PS50828">
    <property type="entry name" value="SMR"/>
    <property type="match status" value="1"/>
</dbReference>
<evidence type="ECO:0000256" key="9">
    <source>
        <dbReference type="SAM" id="Coils"/>
    </source>
</evidence>
<dbReference type="SMART" id="SM00533">
    <property type="entry name" value="MUTSd"/>
    <property type="match status" value="1"/>
</dbReference>
<dbReference type="Gene3D" id="3.40.50.300">
    <property type="entry name" value="P-loop containing nucleotide triphosphate hydrolases"/>
    <property type="match status" value="1"/>
</dbReference>
<dbReference type="InterPro" id="IPR036187">
    <property type="entry name" value="DNA_mismatch_repair_MutS_sf"/>
</dbReference>
<comment type="function">
    <text evidence="8">Acts as a ribosome collision sensor, splitting the ribosome into its 2 subunits. Detects stalled/collided 70S ribosomes which it binds and splits by an ATP-hydrolysis driven conformational change. Acts upstream of the ribosome quality control system (RQC), a ribosome-associated complex that mediates the extraction of incompletely synthesized nascent chains from stalled ribosomes and their subsequent degradation. Probably generates substrates for RQC.</text>
</comment>
<dbReference type="SMART" id="SM00463">
    <property type="entry name" value="SMR"/>
    <property type="match status" value="1"/>
</dbReference>
<dbReference type="GO" id="GO:0072344">
    <property type="term" value="P:rescue of stalled ribosome"/>
    <property type="evidence" value="ECO:0007669"/>
    <property type="project" value="UniProtKB-UniRule"/>
</dbReference>
<sequence>MNKKALEILEYNRIIEMLVNETGSELSAEMAGKLEPSADPREISENLRSTTEAVDLIVHKGPLPTAGVRDIRRPVSLARKGGTLSMKELLEVKQDLKIAERTKTFMKGDLPELPRIRALTDLLVPHEKLTGEIERCILTEDEMADNASRELSRIRRSIVLENEAVRSRLERMVSSQTNSSYLQDSIVTMRDGRYVIPVKSEHKGKFPGIVHDTSRGGGTLFIEPQVIIDMNNHLRELESQEKEEMARILAELSAGVSEAFHDLNNNQELLTELDFIMAKGKLSQRMDAEEPKLDDQHVLELKDARHPLLDPKKAVPITVSLGRDYHTLVITGPNTGGKTLTLKTMGLLSLMAQAGLRIPASSESRVPVYQYIFADIGDEQSIEQNLSTFSSHMKNIVFIVRKADDRTLVLLDELGGGTDPTEGAALAISVLEELKARGAWICATTHYNEVKKYALSADQVENASMEFDVETLRPTYRLMMGIPGKSNAFEISKKLGLPRRIIQRADELIERGDAEFEDLISEISEDRMAAARERGEAEAVNASMRQEKEQFDVEKARLEKEKEQILREAKREARMILKDARQTAREVQRDLNRIQKNRNLGERNREMARSSRKLREKEEKYAEHIVKRVNSEPVDISQLAAGDTVRVLSLNQNGTILSLPDGDGEMQVQVGILKMKVKAGDVMLLNDGSKQANRKKTVSARRSAGGSIRRKAMNVKSTLDVRGENGDDARMDVEKYLDDAYLGGLREVTLIHGRGTGVLKAEIRKDLKTNKHVAAFRPGAYNEGGEGVTVVTLKRE</sequence>
<dbReference type="InterPro" id="IPR007696">
    <property type="entry name" value="DNA_mismatch_repair_MutS_core"/>
</dbReference>
<evidence type="ECO:0000256" key="6">
    <source>
        <dbReference type="ARBA" id="ARBA00022884"/>
    </source>
</evidence>
<dbReference type="InterPro" id="IPR036063">
    <property type="entry name" value="Smr_dom_sf"/>
</dbReference>
<dbReference type="InterPro" id="IPR002625">
    <property type="entry name" value="Smr_dom"/>
</dbReference>
<keyword evidence="4 8" id="KW-0378">Hydrolase</keyword>
<evidence type="ECO:0000256" key="2">
    <source>
        <dbReference type="ARBA" id="ARBA00022730"/>
    </source>
</evidence>
<dbReference type="InterPro" id="IPR045076">
    <property type="entry name" value="MutS"/>
</dbReference>
<accession>A0A1I7HFR6</accession>
<keyword evidence="9" id="KW-0175">Coiled coil</keyword>
<dbReference type="InterPro" id="IPR005747">
    <property type="entry name" value="MutS2"/>
</dbReference>
<evidence type="ECO:0000256" key="4">
    <source>
        <dbReference type="ARBA" id="ARBA00022801"/>
    </source>
</evidence>
<comment type="similarity">
    <text evidence="8">Belongs to the DNA mismatch repair MutS family. MutS2 subfamily.</text>
</comment>
<dbReference type="Pfam" id="PF00488">
    <property type="entry name" value="MutS_V"/>
    <property type="match status" value="1"/>
</dbReference>
<keyword evidence="1 8" id="KW-0540">Nuclease</keyword>
<evidence type="ECO:0000256" key="8">
    <source>
        <dbReference type="HAMAP-Rule" id="MF_00092"/>
    </source>
</evidence>
<dbReference type="SUPFAM" id="SSF48334">
    <property type="entry name" value="DNA repair protein MutS, domain III"/>
    <property type="match status" value="1"/>
</dbReference>
<feature type="binding site" evidence="8">
    <location>
        <begin position="332"/>
        <end position="339"/>
    </location>
    <ligand>
        <name>ATP</name>
        <dbReference type="ChEBI" id="CHEBI:30616"/>
    </ligand>
</feature>
<evidence type="ECO:0000259" key="10">
    <source>
        <dbReference type="PROSITE" id="PS50828"/>
    </source>
</evidence>
<dbReference type="EMBL" id="FPBT01000016">
    <property type="protein sequence ID" value="SFU59462.1"/>
    <property type="molecule type" value="Genomic_DNA"/>
</dbReference>
<feature type="coiled-coil region" evidence="9">
    <location>
        <begin position="541"/>
        <end position="620"/>
    </location>
</feature>
<dbReference type="InterPro" id="IPR027417">
    <property type="entry name" value="P-loop_NTPase"/>
</dbReference>
<keyword evidence="6 8" id="KW-0694">RNA-binding</keyword>
<evidence type="ECO:0000313" key="11">
    <source>
        <dbReference type="EMBL" id="SFU59462.1"/>
    </source>
</evidence>
<dbReference type="GO" id="GO:0140664">
    <property type="term" value="F:ATP-dependent DNA damage sensor activity"/>
    <property type="evidence" value="ECO:0007669"/>
    <property type="project" value="InterPro"/>
</dbReference>
<dbReference type="GO" id="GO:0016887">
    <property type="term" value="F:ATP hydrolysis activity"/>
    <property type="evidence" value="ECO:0007669"/>
    <property type="project" value="InterPro"/>
</dbReference>
<dbReference type="GO" id="GO:0045910">
    <property type="term" value="P:negative regulation of DNA recombination"/>
    <property type="evidence" value="ECO:0007669"/>
    <property type="project" value="InterPro"/>
</dbReference>
<dbReference type="HAMAP" id="MF_00092">
    <property type="entry name" value="MutS2"/>
    <property type="match status" value="1"/>
</dbReference>
<dbReference type="STRING" id="155865.SAMN05216515_11710"/>
<keyword evidence="3 8" id="KW-0547">Nucleotide-binding</keyword>
<dbReference type="EC" id="3.1.-.-" evidence="8"/>
<dbReference type="AlphaFoldDB" id="A0A1I7HFR6"/>
<reference evidence="11 12" key="1">
    <citation type="submission" date="2016-10" db="EMBL/GenBank/DDBJ databases">
        <authorList>
            <person name="de Groot N.N."/>
        </authorList>
    </citation>
    <scope>NUCLEOTIDE SEQUENCE [LARGE SCALE GENOMIC DNA]</scope>
    <source>
        <strain evidence="11 12">KHGC13</strain>
    </source>
</reference>
<dbReference type="OrthoDB" id="9808166at2"/>
<dbReference type="GO" id="GO:0006298">
    <property type="term" value="P:mismatch repair"/>
    <property type="evidence" value="ECO:0007669"/>
    <property type="project" value="InterPro"/>
</dbReference>
<dbReference type="NCBIfam" id="TIGR01069">
    <property type="entry name" value="mutS2"/>
    <property type="match status" value="1"/>
</dbReference>
<dbReference type="InterPro" id="IPR046893">
    <property type="entry name" value="MSSS"/>
</dbReference>
<dbReference type="GO" id="GO:0043023">
    <property type="term" value="F:ribosomal large subunit binding"/>
    <property type="evidence" value="ECO:0007669"/>
    <property type="project" value="UniProtKB-UniRule"/>
</dbReference>
<dbReference type="Gene3D" id="3.30.1370.110">
    <property type="match status" value="1"/>
</dbReference>
<dbReference type="Proteomes" id="UP000198817">
    <property type="component" value="Unassembled WGS sequence"/>
</dbReference>
<dbReference type="GO" id="GO:0019843">
    <property type="term" value="F:rRNA binding"/>
    <property type="evidence" value="ECO:0007669"/>
    <property type="project" value="UniProtKB-UniRule"/>
</dbReference>
<dbReference type="InterPro" id="IPR000432">
    <property type="entry name" value="DNA_mismatch_repair_MutS_C"/>
</dbReference>
<evidence type="ECO:0000256" key="1">
    <source>
        <dbReference type="ARBA" id="ARBA00022722"/>
    </source>
</evidence>
<keyword evidence="12" id="KW-1185">Reference proteome</keyword>
<dbReference type="GO" id="GO:0005524">
    <property type="term" value="F:ATP binding"/>
    <property type="evidence" value="ECO:0007669"/>
    <property type="project" value="UniProtKB-UniRule"/>
</dbReference>
<evidence type="ECO:0000256" key="3">
    <source>
        <dbReference type="ARBA" id="ARBA00022741"/>
    </source>
</evidence>
<dbReference type="CDD" id="cd03280">
    <property type="entry name" value="ABC_MutS2"/>
    <property type="match status" value="1"/>
</dbReference>
<dbReference type="Pfam" id="PF20297">
    <property type="entry name" value="MSSS"/>
    <property type="match status" value="1"/>
</dbReference>
<dbReference type="PIRSF" id="PIRSF005814">
    <property type="entry name" value="MutS_YshD"/>
    <property type="match status" value="1"/>
</dbReference>
<dbReference type="SUPFAM" id="SSF52540">
    <property type="entry name" value="P-loop containing nucleoside triphosphate hydrolases"/>
    <property type="match status" value="1"/>
</dbReference>
<dbReference type="Pfam" id="PF01713">
    <property type="entry name" value="Smr"/>
    <property type="match status" value="1"/>
</dbReference>
<evidence type="ECO:0000256" key="7">
    <source>
        <dbReference type="ARBA" id="ARBA00023125"/>
    </source>
</evidence>
<organism evidence="11 12">
    <name type="scientific">Eubacterium pyruvativorans</name>
    <dbReference type="NCBI Taxonomy" id="155865"/>
    <lineage>
        <taxon>Bacteria</taxon>
        <taxon>Bacillati</taxon>
        <taxon>Bacillota</taxon>
        <taxon>Clostridia</taxon>
        <taxon>Eubacteriales</taxon>
        <taxon>Eubacteriaceae</taxon>
        <taxon>Eubacterium</taxon>
    </lineage>
</organism>
<comment type="function">
    <text evidence="8">Endonuclease that is involved in the suppression of homologous recombination and thus may have a key role in the control of bacterial genetic diversity.</text>
</comment>
<dbReference type="EC" id="3.6.4.-" evidence="8"/>
<evidence type="ECO:0000256" key="5">
    <source>
        <dbReference type="ARBA" id="ARBA00022840"/>
    </source>
</evidence>
<dbReference type="GO" id="GO:0030983">
    <property type="term" value="F:mismatched DNA binding"/>
    <property type="evidence" value="ECO:0007669"/>
    <property type="project" value="InterPro"/>
</dbReference>
<dbReference type="GO" id="GO:0004519">
    <property type="term" value="F:endonuclease activity"/>
    <property type="evidence" value="ECO:0007669"/>
    <property type="project" value="UniProtKB-UniRule"/>
</dbReference>
<comment type="subunit">
    <text evidence="8">Homodimer. Binds to stalled ribosomes, contacting rRNA.</text>
</comment>
<keyword evidence="5 8" id="KW-0067">ATP-binding</keyword>
<keyword evidence="2 8" id="KW-0699">rRNA-binding</keyword>
<gene>
    <name evidence="8" type="primary">mutS2</name>
    <name evidence="8" type="synonym">rqcU</name>
    <name evidence="11" type="ORF">SAMN05216508_11628</name>
</gene>
<feature type="domain" description="Smr" evidence="10">
    <location>
        <begin position="719"/>
        <end position="794"/>
    </location>
</feature>
<evidence type="ECO:0000313" key="12">
    <source>
        <dbReference type="Proteomes" id="UP000198817"/>
    </source>
</evidence>
<dbReference type="SMART" id="SM00534">
    <property type="entry name" value="MUTSac"/>
    <property type="match status" value="1"/>
</dbReference>
<name>A0A1I7HFR6_9FIRM</name>
<protein>
    <recommendedName>
        <fullName evidence="8">Endonuclease MutS2</fullName>
        <ecNumber evidence="8">3.1.-.-</ecNumber>
    </recommendedName>
    <alternativeName>
        <fullName evidence="8">Ribosome-associated protein quality control-upstream factor</fullName>
        <shortName evidence="8">RQC-upstream factor</shortName>
        <shortName evidence="8">RqcU</shortName>
        <ecNumber evidence="8">3.6.4.-</ecNumber>
    </alternativeName>
</protein>
<dbReference type="FunFam" id="3.40.50.300:FF:000830">
    <property type="entry name" value="Endonuclease MutS2"/>
    <property type="match status" value="1"/>
</dbReference>
<dbReference type="RefSeq" id="WP_090471504.1">
    <property type="nucleotide sequence ID" value="NZ_FOWF01000017.1"/>
</dbReference>
<dbReference type="SUPFAM" id="SSF160443">
    <property type="entry name" value="SMR domain-like"/>
    <property type="match status" value="1"/>
</dbReference>
<proteinExistence type="inferred from homology"/>